<dbReference type="EMBL" id="CAFAAW010000040">
    <property type="protein sequence ID" value="CAB4809437.1"/>
    <property type="molecule type" value="Genomic_DNA"/>
</dbReference>
<dbReference type="AlphaFoldDB" id="A0A6J6YVU3"/>
<dbReference type="EMBL" id="CAEZSY010000011">
    <property type="protein sequence ID" value="CAB4548868.1"/>
    <property type="molecule type" value="Genomic_DNA"/>
</dbReference>
<sequence>MASGIIYLIIIAMWAAYFLPQWLSSHEETSGKSIDRYKNAMQVVAENQSVNKMEDSLIDKSRVIFQRKLIFGSLFSLYTLSVFSALFGLLAWTTTFVPLTGFIIYLVHVRKQVIASQAKIRRVKAMEKISNAKLPTPLISESIKESKEELSSSTEHWVPFAERSEIIGVVVIPKDRAGWQPTQLPRPTYATAPKAIPTKRIIDLTSPGEWSAQQEQARAIPETRDQVFDQVVAEQNNDRAVNE</sequence>
<dbReference type="EMBL" id="CAEZXU010000004">
    <property type="protein sequence ID" value="CAB4690369.1"/>
    <property type="molecule type" value="Genomic_DNA"/>
</dbReference>
<dbReference type="EMBL" id="CAFBJG010000002">
    <property type="protein sequence ID" value="CAB4846966.1"/>
    <property type="molecule type" value="Genomic_DNA"/>
</dbReference>
<accession>A0A6J6YVU3</accession>
<feature type="transmembrane region" description="Helical" evidence="1">
    <location>
        <begin position="6"/>
        <end position="23"/>
    </location>
</feature>
<keyword evidence="1" id="KW-0812">Transmembrane</keyword>
<evidence type="ECO:0000313" key="4">
    <source>
        <dbReference type="EMBL" id="CAB4603598.1"/>
    </source>
</evidence>
<evidence type="ECO:0000313" key="7">
    <source>
        <dbReference type="EMBL" id="CAB4809437.1"/>
    </source>
</evidence>
<keyword evidence="1" id="KW-0472">Membrane</keyword>
<dbReference type="EMBL" id="CAEZWN010000015">
    <property type="protein sequence ID" value="CAB4650254.1"/>
    <property type="molecule type" value="Genomic_DNA"/>
</dbReference>
<reference evidence="7" key="1">
    <citation type="submission" date="2020-05" db="EMBL/GenBank/DDBJ databases">
        <authorList>
            <person name="Chiriac C."/>
            <person name="Salcher M."/>
            <person name="Ghai R."/>
            <person name="Kavagutti S V."/>
        </authorList>
    </citation>
    <scope>NUCLEOTIDE SEQUENCE</scope>
</reference>
<dbReference type="EMBL" id="CAEZUT010000007">
    <property type="protein sequence ID" value="CAB4603598.1"/>
    <property type="molecule type" value="Genomic_DNA"/>
</dbReference>
<dbReference type="EMBL" id="CAFBOH010000012">
    <property type="protein sequence ID" value="CAB4972225.1"/>
    <property type="molecule type" value="Genomic_DNA"/>
</dbReference>
<evidence type="ECO:0000313" key="5">
    <source>
        <dbReference type="EMBL" id="CAB4650254.1"/>
    </source>
</evidence>
<protein>
    <submittedName>
        <fullName evidence="7">Unannotated protein</fullName>
    </submittedName>
</protein>
<proteinExistence type="predicted"/>
<evidence type="ECO:0000313" key="6">
    <source>
        <dbReference type="EMBL" id="CAB4690369.1"/>
    </source>
</evidence>
<keyword evidence="1" id="KW-1133">Transmembrane helix</keyword>
<dbReference type="EMBL" id="CAESAM010000002">
    <property type="protein sequence ID" value="CAB4331878.1"/>
    <property type="molecule type" value="Genomic_DNA"/>
</dbReference>
<gene>
    <name evidence="3" type="ORF">UFOPK1509_00165</name>
    <name evidence="4" type="ORF">UFOPK1854_00119</name>
    <name evidence="5" type="ORF">UFOPK2252_00288</name>
    <name evidence="6" type="ORF">UFOPK2592_00158</name>
    <name evidence="7" type="ORF">UFOPK3120_00485</name>
    <name evidence="8" type="ORF">UFOPK3282_00042</name>
    <name evidence="9" type="ORF">UFOPK3935_00193</name>
    <name evidence="2" type="ORF">UFOPK4171_00052</name>
</gene>
<name>A0A6J6YVU3_9ZZZZ</name>
<organism evidence="7">
    <name type="scientific">freshwater metagenome</name>
    <dbReference type="NCBI Taxonomy" id="449393"/>
    <lineage>
        <taxon>unclassified sequences</taxon>
        <taxon>metagenomes</taxon>
        <taxon>ecological metagenomes</taxon>
    </lineage>
</organism>
<evidence type="ECO:0000256" key="1">
    <source>
        <dbReference type="SAM" id="Phobius"/>
    </source>
</evidence>
<evidence type="ECO:0000313" key="9">
    <source>
        <dbReference type="EMBL" id="CAB4972225.1"/>
    </source>
</evidence>
<evidence type="ECO:0000313" key="2">
    <source>
        <dbReference type="EMBL" id="CAB4331878.1"/>
    </source>
</evidence>
<evidence type="ECO:0000313" key="3">
    <source>
        <dbReference type="EMBL" id="CAB4548868.1"/>
    </source>
</evidence>
<evidence type="ECO:0000313" key="8">
    <source>
        <dbReference type="EMBL" id="CAB4846966.1"/>
    </source>
</evidence>
<feature type="transmembrane region" description="Helical" evidence="1">
    <location>
        <begin position="96"/>
        <end position="114"/>
    </location>
</feature>